<evidence type="ECO:0000313" key="1">
    <source>
        <dbReference type="EMBL" id="CQR49448.1"/>
    </source>
</evidence>
<dbReference type="PROSITE" id="PS51257">
    <property type="entry name" value="PROKAR_LIPOPROTEIN"/>
    <property type="match status" value="1"/>
</dbReference>
<dbReference type="EMBL" id="CSTE01000002">
    <property type="protein sequence ID" value="CQR49448.1"/>
    <property type="molecule type" value="Genomic_DNA"/>
</dbReference>
<accession>A0A0D6JPB9</accession>
<reference evidence="2" key="1">
    <citation type="submission" date="2015-03" db="EMBL/GenBank/DDBJ databases">
        <authorList>
            <person name="Urmite Genomes"/>
        </authorList>
    </citation>
    <scope>NUCLEOTIDE SEQUENCE [LARGE SCALE GENOMIC DNA]</scope>
    <source>
        <strain evidence="2">Arc-Hr</strain>
    </source>
</reference>
<dbReference type="OrthoDB" id="291559at2157"/>
<evidence type="ECO:0000313" key="2">
    <source>
        <dbReference type="Proteomes" id="UP000198902"/>
    </source>
</evidence>
<protein>
    <recommendedName>
        <fullName evidence="3">Tat pathway signal protein</fullName>
    </recommendedName>
</protein>
<gene>
    <name evidence="1" type="ORF">BN996_00909</name>
</gene>
<evidence type="ECO:0008006" key="3">
    <source>
        <dbReference type="Google" id="ProtNLM"/>
    </source>
</evidence>
<dbReference type="RefSeq" id="WP_089777372.1">
    <property type="nucleotide sequence ID" value="NZ_CABLRR010000002.1"/>
</dbReference>
<organism evidence="1 2">
    <name type="scientific">Haloferax massiliensis</name>
    <dbReference type="NCBI Taxonomy" id="1476858"/>
    <lineage>
        <taxon>Archaea</taxon>
        <taxon>Methanobacteriati</taxon>
        <taxon>Methanobacteriota</taxon>
        <taxon>Stenosarchaea group</taxon>
        <taxon>Halobacteria</taxon>
        <taxon>Halobacteriales</taxon>
        <taxon>Haloferacaceae</taxon>
        <taxon>Haloferax</taxon>
    </lineage>
</organism>
<dbReference type="InterPro" id="IPR006311">
    <property type="entry name" value="TAT_signal"/>
</dbReference>
<dbReference type="AlphaFoldDB" id="A0A0D6JPB9"/>
<proteinExistence type="predicted"/>
<keyword evidence="2" id="KW-1185">Reference proteome</keyword>
<dbReference type="PROSITE" id="PS51318">
    <property type="entry name" value="TAT"/>
    <property type="match status" value="1"/>
</dbReference>
<dbReference type="Proteomes" id="UP000198902">
    <property type="component" value="Unassembled WGS sequence"/>
</dbReference>
<name>A0A0D6JPB9_9EURY</name>
<sequence length="147" mass="15665">MAGRPSRRQLLRRGAAAVGVGLTGGVAGCSSLRGCSSAEIMLRAELVGSAPDGATVVDVDDPRVANSPWVLKVVEAAAEGHPRESSISDCLSDYDALREDLDALPSVDKSEDRRYYVRVDGQVVRLRAVFFAGDDARRSELVLPPAR</sequence>